<dbReference type="InterPro" id="IPR041698">
    <property type="entry name" value="Methyltransf_25"/>
</dbReference>
<dbReference type="AlphaFoldDB" id="A0A323TL11"/>
<protein>
    <recommendedName>
        <fullName evidence="3">Methyltransferase domain-containing protein</fullName>
    </recommendedName>
</protein>
<dbReference type="OrthoDB" id="146133at2"/>
<evidence type="ECO:0000259" key="3">
    <source>
        <dbReference type="Pfam" id="PF13649"/>
    </source>
</evidence>
<name>A0A323TL11_9BACI</name>
<reference evidence="4 5" key="1">
    <citation type="submission" date="2017-10" db="EMBL/GenBank/DDBJ databases">
        <title>Bacillus sp. nov., a halophilic bacterium isolated from a Keqin Lake.</title>
        <authorList>
            <person name="Wang H."/>
        </authorList>
    </citation>
    <scope>NUCLEOTIDE SEQUENCE [LARGE SCALE GENOMIC DNA]</scope>
    <source>
        <strain evidence="4 5">KQ-12</strain>
    </source>
</reference>
<sequence length="328" mass="37421">MSELNRFITARNWMKSNENFLTTWHAHVGYKLDLFDCFSKAKSVKQAAEECELSLPLLERWIDVGLEVGHLKKGYKGKIKAKKKLVKYASANSSESVGILLREMMELHIPTLMQYPELLKSDERITYLEDKFADVVAETSSFLEKAAVSPILRTVKKEKPESVIDIGCGYGGYLKNIHDKYPKIKLSGIEINKDVAKKAEEKLNGEITVYNQDMVDFIENYTGKVDMVMAHNLLYYFPVKERKNLYQKIAKVLNEKGTVTFITPLTKAKYGQTFTAAFNTFMTAHENLFPLPSLDEMKEDGKSAGFKVIDAKPLIREGGWYLVTMKKK</sequence>
<dbReference type="PANTHER" id="PTHR43861:SF1">
    <property type="entry name" value="TRANS-ACONITATE 2-METHYLTRANSFERASE"/>
    <property type="match status" value="1"/>
</dbReference>
<dbReference type="EMBL" id="PDOD01000001">
    <property type="protein sequence ID" value="PYZ94407.1"/>
    <property type="molecule type" value="Genomic_DNA"/>
</dbReference>
<comment type="caution">
    <text evidence="4">The sequence shown here is derived from an EMBL/GenBank/DDBJ whole genome shotgun (WGS) entry which is preliminary data.</text>
</comment>
<proteinExistence type="predicted"/>
<keyword evidence="2" id="KW-0808">Transferase</keyword>
<evidence type="ECO:0000256" key="1">
    <source>
        <dbReference type="ARBA" id="ARBA00022603"/>
    </source>
</evidence>
<dbReference type="CDD" id="cd02440">
    <property type="entry name" value="AdoMet_MTases"/>
    <property type="match status" value="1"/>
</dbReference>
<dbReference type="Proteomes" id="UP000248214">
    <property type="component" value="Unassembled WGS sequence"/>
</dbReference>
<dbReference type="GO" id="GO:0008168">
    <property type="term" value="F:methyltransferase activity"/>
    <property type="evidence" value="ECO:0007669"/>
    <property type="project" value="UniProtKB-KW"/>
</dbReference>
<dbReference type="GO" id="GO:0032259">
    <property type="term" value="P:methylation"/>
    <property type="evidence" value="ECO:0007669"/>
    <property type="project" value="UniProtKB-KW"/>
</dbReference>
<feature type="domain" description="Methyltransferase" evidence="3">
    <location>
        <begin position="163"/>
        <end position="257"/>
    </location>
</feature>
<dbReference type="SUPFAM" id="SSF53335">
    <property type="entry name" value="S-adenosyl-L-methionine-dependent methyltransferases"/>
    <property type="match status" value="1"/>
</dbReference>
<dbReference type="InterPro" id="IPR029063">
    <property type="entry name" value="SAM-dependent_MTases_sf"/>
</dbReference>
<dbReference type="RefSeq" id="WP_110608040.1">
    <property type="nucleotide sequence ID" value="NZ_PDOD01000001.1"/>
</dbReference>
<gene>
    <name evidence="4" type="ORF">CR194_02420</name>
</gene>
<evidence type="ECO:0000313" key="4">
    <source>
        <dbReference type="EMBL" id="PYZ94407.1"/>
    </source>
</evidence>
<dbReference type="Pfam" id="PF13649">
    <property type="entry name" value="Methyltransf_25"/>
    <property type="match status" value="1"/>
</dbReference>
<keyword evidence="5" id="KW-1185">Reference proteome</keyword>
<evidence type="ECO:0000256" key="2">
    <source>
        <dbReference type="ARBA" id="ARBA00022679"/>
    </source>
</evidence>
<dbReference type="Gene3D" id="3.40.50.150">
    <property type="entry name" value="Vaccinia Virus protein VP39"/>
    <property type="match status" value="1"/>
</dbReference>
<accession>A0A323TL11</accession>
<keyword evidence="1" id="KW-0489">Methyltransferase</keyword>
<evidence type="ECO:0000313" key="5">
    <source>
        <dbReference type="Proteomes" id="UP000248214"/>
    </source>
</evidence>
<organism evidence="4 5">
    <name type="scientific">Salipaludibacillus keqinensis</name>
    <dbReference type="NCBI Taxonomy" id="2045207"/>
    <lineage>
        <taxon>Bacteria</taxon>
        <taxon>Bacillati</taxon>
        <taxon>Bacillota</taxon>
        <taxon>Bacilli</taxon>
        <taxon>Bacillales</taxon>
        <taxon>Bacillaceae</taxon>
    </lineage>
</organism>
<dbReference type="PANTHER" id="PTHR43861">
    <property type="entry name" value="TRANS-ACONITATE 2-METHYLTRANSFERASE-RELATED"/>
    <property type="match status" value="1"/>
</dbReference>